<proteinExistence type="predicted"/>
<dbReference type="Proteomes" id="UP000230407">
    <property type="component" value="Unassembled WGS sequence"/>
</dbReference>
<keyword evidence="2" id="KW-0472">Membrane</keyword>
<dbReference type="RefSeq" id="WP_100202834.1">
    <property type="nucleotide sequence ID" value="NZ_PGGW01000058.1"/>
</dbReference>
<comment type="caution">
    <text evidence="3">The sequence shown here is derived from an EMBL/GenBank/DDBJ whole genome shotgun (WGS) entry which is preliminary data.</text>
</comment>
<feature type="transmembrane region" description="Helical" evidence="2">
    <location>
        <begin position="68"/>
        <end position="90"/>
    </location>
</feature>
<dbReference type="Pfam" id="PF13803">
    <property type="entry name" value="DUF4184"/>
    <property type="match status" value="1"/>
</dbReference>
<dbReference type="InterPro" id="IPR025238">
    <property type="entry name" value="DUF4184"/>
</dbReference>
<reference evidence="3 4" key="1">
    <citation type="submission" date="2017-11" db="EMBL/GenBank/DDBJ databases">
        <title>Streptomyces carmine sp. nov., a novel actinomycete isolated from Sophora alopecuroides in Xinjiang, China.</title>
        <authorList>
            <person name="Wang Y."/>
            <person name="Luo X."/>
            <person name="Wan C."/>
            <person name="Zhang L."/>
        </authorList>
    </citation>
    <scope>NUCLEOTIDE SEQUENCE [LARGE SCALE GENOMIC DNA]</scope>
    <source>
        <strain evidence="3 4">TRM SA0054</strain>
    </source>
</reference>
<evidence type="ECO:0000256" key="2">
    <source>
        <dbReference type="SAM" id="Phobius"/>
    </source>
</evidence>
<sequence length="288" mass="29861">MPFTLSHAAAALPGIRPDGTGRGPLLPSALVAGTLAPDLTYYAASAAPAAMELGAHTHSPAGVLTVDVLLAAALVGMWLLLRAPLAALLPRRRQDRAYALLRGGTWRGRPPASLAARFWLSAALGAATHAFWDSFTHADRWGVRQVPLLAEEALGVPLHHQLQYGSSAVALVVLAVFLRRAWRRLPDSPPPAGLPVLAAPVRRWAVALAAGAAVAGAAHRCARRAAAEPGLAWDGYLPTALFGAGAGLVPALVVFAVVVHAVHAARARRSGGRPDEAGADRPPAVPRT</sequence>
<name>A0A2M8LWP6_9ACTN</name>
<protein>
    <submittedName>
        <fullName evidence="3">DUF4184 domain-containing protein</fullName>
    </submittedName>
</protein>
<dbReference type="AlphaFoldDB" id="A0A2M8LWP6"/>
<organism evidence="3 4">
    <name type="scientific">Streptomyces carminius</name>
    <dbReference type="NCBI Taxonomy" id="2665496"/>
    <lineage>
        <taxon>Bacteria</taxon>
        <taxon>Bacillati</taxon>
        <taxon>Actinomycetota</taxon>
        <taxon>Actinomycetes</taxon>
        <taxon>Kitasatosporales</taxon>
        <taxon>Streptomycetaceae</taxon>
        <taxon>Streptomyces</taxon>
    </lineage>
</organism>
<evidence type="ECO:0000256" key="1">
    <source>
        <dbReference type="SAM" id="MobiDB-lite"/>
    </source>
</evidence>
<accession>A0A2M8LWP6</accession>
<gene>
    <name evidence="3" type="ORF">CUT44_17555</name>
</gene>
<dbReference type="EMBL" id="PGGW01000058">
    <property type="protein sequence ID" value="PJE96339.1"/>
    <property type="molecule type" value="Genomic_DNA"/>
</dbReference>
<keyword evidence="2" id="KW-1133">Transmembrane helix</keyword>
<feature type="region of interest" description="Disordered" evidence="1">
    <location>
        <begin position="269"/>
        <end position="288"/>
    </location>
</feature>
<keyword evidence="2" id="KW-0812">Transmembrane</keyword>
<keyword evidence="4" id="KW-1185">Reference proteome</keyword>
<feature type="transmembrane region" description="Helical" evidence="2">
    <location>
        <begin position="240"/>
        <end position="263"/>
    </location>
</feature>
<evidence type="ECO:0000313" key="3">
    <source>
        <dbReference type="EMBL" id="PJE96339.1"/>
    </source>
</evidence>
<feature type="transmembrane region" description="Helical" evidence="2">
    <location>
        <begin position="111"/>
        <end position="132"/>
    </location>
</feature>
<evidence type="ECO:0000313" key="4">
    <source>
        <dbReference type="Proteomes" id="UP000230407"/>
    </source>
</evidence>